<reference evidence="4" key="1">
    <citation type="journal article" date="2022" name="Phytopathology">
        <title>Whole genome sequencing-based tracing of a 2022 introduction and outbreak of Xanthomonas hortorum pv. pelargonii.</title>
        <authorList>
            <person name="Iruegas Bocardo F."/>
            <person name="Weisberg A.J."/>
            <person name="Riutta E.R."/>
            <person name="Kilday K.B."/>
            <person name="Bonkowski J.C."/>
            <person name="Creswell T.C."/>
            <person name="Daughtrey M."/>
            <person name="Rane K.K."/>
            <person name="Grunwald N.J."/>
            <person name="Chang J.H."/>
            <person name="Putnam M."/>
        </authorList>
    </citation>
    <scope>NUCLEOTIDE SEQUENCE</scope>
    <source>
        <strain evidence="4">22-338</strain>
    </source>
</reference>
<dbReference type="PROSITE" id="PS52050">
    <property type="entry name" value="WYL"/>
    <property type="match status" value="1"/>
</dbReference>
<name>A0A9X4BUR4_9XANT</name>
<dbReference type="InterPro" id="IPR016634">
    <property type="entry name" value="CapW-like"/>
</dbReference>
<dbReference type="Pfam" id="PF26109">
    <property type="entry name" value="WHD_BrxR"/>
    <property type="match status" value="1"/>
</dbReference>
<dbReference type="EMBL" id="JANWTP010000090">
    <property type="protein sequence ID" value="MDC8639978.1"/>
    <property type="molecule type" value="Genomic_DNA"/>
</dbReference>
<dbReference type="InterPro" id="IPR059019">
    <property type="entry name" value="WHD_CapW"/>
</dbReference>
<evidence type="ECO:0000259" key="1">
    <source>
        <dbReference type="Pfam" id="PF13280"/>
    </source>
</evidence>
<reference evidence="4" key="2">
    <citation type="submission" date="2022-08" db="EMBL/GenBank/DDBJ databases">
        <authorList>
            <person name="Iruegas-Bocardo F."/>
            <person name="Weisberg A.J."/>
            <person name="Riutta E.R."/>
            <person name="Kilday K."/>
            <person name="Bonkowski J.C."/>
            <person name="Creswell T."/>
            <person name="Daughtrey M.L."/>
            <person name="Rane K."/>
            <person name="Grunwald N.J."/>
            <person name="Chang J.H."/>
            <person name="Putnam M.L."/>
        </authorList>
    </citation>
    <scope>NUCLEOTIDE SEQUENCE</scope>
    <source>
        <strain evidence="4">22-338</strain>
    </source>
</reference>
<sequence>MSEQAPPPFSSKTWSQRQRYAFIENRLYWEGELTRSALMERFGISGPQASDDVARYLELSPQSIEYDRVRKAYIPTRHFQPRVTAPDARQYLTQLLLLADDAIASGDSWLGDVPIHAVMPRVRRRLDIETLRPVVSAIRHRRAIEIRYQSMSTPDPVLRWIAPHALVYDGARWHIRGWCFNKSRFTDFVLARILQIGDSRVSPTDPSLDREWEEFFTIELSPHPDLSEWQRQAIEMDYGMEDGVIGIRMRLCMTWYFERHYGLDIPVECLPAARRQIVIRNRAELDALRLSCATSDD</sequence>
<feature type="domain" description="DNA-binding transcriptional repressor CapW winged helix-turn-helix" evidence="3">
    <location>
        <begin position="16"/>
        <end position="95"/>
    </location>
</feature>
<evidence type="ECO:0000259" key="2">
    <source>
        <dbReference type="Pfam" id="PF26107"/>
    </source>
</evidence>
<dbReference type="Proteomes" id="UP001140230">
    <property type="component" value="Unassembled WGS sequence"/>
</dbReference>
<dbReference type="PANTHER" id="PTHR34580">
    <property type="match status" value="1"/>
</dbReference>
<dbReference type="PANTHER" id="PTHR34580:SF3">
    <property type="entry name" value="PROTEIN PAFB"/>
    <property type="match status" value="1"/>
</dbReference>
<accession>A0A9X4BUR4</accession>
<evidence type="ECO:0000313" key="4">
    <source>
        <dbReference type="EMBL" id="MDC8639978.1"/>
    </source>
</evidence>
<evidence type="ECO:0000259" key="3">
    <source>
        <dbReference type="Pfam" id="PF26109"/>
    </source>
</evidence>
<feature type="domain" description="DNA-binding transcriptional repressor CapW C-terminal dimerisation" evidence="2">
    <location>
        <begin position="216"/>
        <end position="285"/>
    </location>
</feature>
<dbReference type="Pfam" id="PF26107">
    <property type="entry name" value="BrxR_CTD"/>
    <property type="match status" value="1"/>
</dbReference>
<evidence type="ECO:0000313" key="5">
    <source>
        <dbReference type="Proteomes" id="UP001140230"/>
    </source>
</evidence>
<dbReference type="PIRSF" id="PIRSF015558">
    <property type="entry name" value="Txn_reg_DeoR_prd"/>
    <property type="match status" value="1"/>
</dbReference>
<dbReference type="InterPro" id="IPR026881">
    <property type="entry name" value="WYL_dom"/>
</dbReference>
<dbReference type="AlphaFoldDB" id="A0A9X4BUR4"/>
<feature type="domain" description="WYL" evidence="1">
    <location>
        <begin position="129"/>
        <end position="196"/>
    </location>
</feature>
<proteinExistence type="predicted"/>
<dbReference type="InterPro" id="IPR059020">
    <property type="entry name" value="CapW_CTD"/>
</dbReference>
<comment type="caution">
    <text evidence="4">The sequence shown here is derived from an EMBL/GenBank/DDBJ whole genome shotgun (WGS) entry which is preliminary data.</text>
</comment>
<protein>
    <submittedName>
        <fullName evidence="4">WYL domain-containing protein</fullName>
    </submittedName>
</protein>
<dbReference type="Pfam" id="PF13280">
    <property type="entry name" value="WYL"/>
    <property type="match status" value="1"/>
</dbReference>
<gene>
    <name evidence="4" type="ORF">NY667_19760</name>
</gene>
<dbReference type="RefSeq" id="WP_273664520.1">
    <property type="nucleotide sequence ID" value="NZ_CP168178.1"/>
</dbReference>
<dbReference type="InterPro" id="IPR051534">
    <property type="entry name" value="CBASS_pafABC_assoc_protein"/>
</dbReference>
<organism evidence="4 5">
    <name type="scientific">Xanthomonas hortorum pv. hederae</name>
    <dbReference type="NCBI Taxonomy" id="453603"/>
    <lineage>
        <taxon>Bacteria</taxon>
        <taxon>Pseudomonadati</taxon>
        <taxon>Pseudomonadota</taxon>
        <taxon>Gammaproteobacteria</taxon>
        <taxon>Lysobacterales</taxon>
        <taxon>Lysobacteraceae</taxon>
        <taxon>Xanthomonas</taxon>
    </lineage>
</organism>